<evidence type="ECO:0000313" key="2">
    <source>
        <dbReference type="EMBL" id="ANA87605.1"/>
    </source>
</evidence>
<evidence type="ECO:0000256" key="1">
    <source>
        <dbReference type="SAM" id="MobiDB-lite"/>
    </source>
</evidence>
<evidence type="ECO:0000313" key="3">
    <source>
        <dbReference type="Proteomes" id="UP000202089"/>
    </source>
</evidence>
<protein>
    <submittedName>
        <fullName evidence="2">Uncharacterized protein</fullName>
    </submittedName>
</protein>
<accession>A0A160DHI7</accession>
<feature type="compositionally biased region" description="Polar residues" evidence="1">
    <location>
        <begin position="31"/>
        <end position="50"/>
    </location>
</feature>
<organism evidence="2 3">
    <name type="scientific">Gordonia phage McGonagall</name>
    <dbReference type="NCBI Taxonomy" id="1838072"/>
    <lineage>
        <taxon>Viruses</taxon>
        <taxon>Duplodnaviria</taxon>
        <taxon>Heunggongvirae</taxon>
        <taxon>Uroviricota</taxon>
        <taxon>Caudoviricetes</taxon>
        <taxon>Mcgonagallvirus</taxon>
        <taxon>Mcgonagallvirus macgonagall</taxon>
    </lineage>
</organism>
<keyword evidence="3" id="KW-1185">Reference proteome</keyword>
<name>A0A160DHI7_9CAUD</name>
<dbReference type="EMBL" id="KU998255">
    <property type="protein sequence ID" value="ANA87605.1"/>
    <property type="molecule type" value="Genomic_DNA"/>
</dbReference>
<reference evidence="3" key="1">
    <citation type="submission" date="2016-03" db="EMBL/GenBank/DDBJ databases">
        <authorList>
            <person name="Ploux O."/>
        </authorList>
    </citation>
    <scope>NUCLEOTIDE SEQUENCE [LARGE SCALE GENOMIC DNA]</scope>
</reference>
<feature type="region of interest" description="Disordered" evidence="1">
    <location>
        <begin position="16"/>
        <end position="50"/>
    </location>
</feature>
<dbReference type="GeneID" id="28801476"/>
<dbReference type="RefSeq" id="YP_009274037.1">
    <property type="nucleotide sequence ID" value="NC_030912.1"/>
</dbReference>
<proteinExistence type="predicted"/>
<sequence length="50" mass="5163">MRRPLDGLLSACTHVRKCTPDHTGPLVKADSGSNTATAGPGGTSQSRRAE</sequence>
<gene>
    <name evidence="2" type="primary">25</name>
    <name evidence="2" type="ORF">MCGONAGALL_25</name>
</gene>
<dbReference type="KEGG" id="vg:28801476"/>
<dbReference type="Proteomes" id="UP000202089">
    <property type="component" value="Segment"/>
</dbReference>